<dbReference type="EMBL" id="CAMPGE010007080">
    <property type="protein sequence ID" value="CAI2366007.1"/>
    <property type="molecule type" value="Genomic_DNA"/>
</dbReference>
<sequence>MESTEEESKYFVKEGFLSSPSLSYPHIDLAPVYNFDKIEELSNKEVKGQGKKKKTKLKLMENEAVPYPNITIIDVKVNARGVSEDSDYLSNIDILKNIRRGNSFLKFNDESGKSQLIVGRKGMIKFYDIYREMLEEGSEEKQVTKKDGKSRLVEDKKKSFTQMNVTLAGPYKSFEDGYKVEMVKTLKANGENAQVSWNSQLGLWVFCSKNVAMLAKSRDDLEAYDQSENPLRFQFSKLIANCWFDKLEEIEANGINVEDLKKDIDGKTLIGEYCGDPNHVHLIFYPKIRIIFYTMVENGDLESPTQESIDSCLLPEKSMEVFKKYGLDTVTYESLGVFSTYASMKETLTETYKNIARAPIVTDEEGSVIYFVRRRVDESQDEDRVLSLGKLKTLEYRLYRKLREKTKGTSHRLRTKGASGTSEKKVWESVVTKFKNESRDLVRGIGGGDKMLTQTELNFYFNLAEVATQKLYDEPEQQDYIQDNYLVFLTSLIPELDATRLTSKIFEIQSEISYEKPEIS</sequence>
<keyword evidence="2" id="KW-1185">Reference proteome</keyword>
<dbReference type="PANTHER" id="PTHR38566">
    <property type="entry name" value="RNA_LIG_T4_1 DOMAIN-CONTAINING PROTEIN"/>
    <property type="match status" value="1"/>
</dbReference>
<organism evidence="1 2">
    <name type="scientific">Euplotes crassus</name>
    <dbReference type="NCBI Taxonomy" id="5936"/>
    <lineage>
        <taxon>Eukaryota</taxon>
        <taxon>Sar</taxon>
        <taxon>Alveolata</taxon>
        <taxon>Ciliophora</taxon>
        <taxon>Intramacronucleata</taxon>
        <taxon>Spirotrichea</taxon>
        <taxon>Hypotrichia</taxon>
        <taxon>Euplotida</taxon>
        <taxon>Euplotidae</taxon>
        <taxon>Moneuplotes</taxon>
    </lineage>
</organism>
<proteinExistence type="predicted"/>
<dbReference type="PANTHER" id="PTHR38566:SF1">
    <property type="entry name" value="CHROMOSOME UNDETERMINED SCAFFOLD_18, WHOLE GENOME SHOTGUN SEQUENCE"/>
    <property type="match status" value="1"/>
</dbReference>
<gene>
    <name evidence="1" type="ORF">ECRASSUSDP1_LOCUS7276</name>
</gene>
<dbReference type="AlphaFoldDB" id="A0AAD1UG18"/>
<accession>A0AAD1UG18</accession>
<evidence type="ECO:0000313" key="2">
    <source>
        <dbReference type="Proteomes" id="UP001295684"/>
    </source>
</evidence>
<reference evidence="1" key="1">
    <citation type="submission" date="2023-07" db="EMBL/GenBank/DDBJ databases">
        <authorList>
            <consortium name="AG Swart"/>
            <person name="Singh M."/>
            <person name="Singh A."/>
            <person name="Seah K."/>
            <person name="Emmerich C."/>
        </authorList>
    </citation>
    <scope>NUCLEOTIDE SEQUENCE</scope>
    <source>
        <strain evidence="1">DP1</strain>
    </source>
</reference>
<comment type="caution">
    <text evidence="1">The sequence shown here is derived from an EMBL/GenBank/DDBJ whole genome shotgun (WGS) entry which is preliminary data.</text>
</comment>
<name>A0AAD1UG18_EUPCR</name>
<protein>
    <submittedName>
        <fullName evidence="1">Uncharacterized protein</fullName>
    </submittedName>
</protein>
<evidence type="ECO:0000313" key="1">
    <source>
        <dbReference type="EMBL" id="CAI2366007.1"/>
    </source>
</evidence>
<dbReference type="Proteomes" id="UP001295684">
    <property type="component" value="Unassembled WGS sequence"/>
</dbReference>